<name>A0A0A7REF4_PINTB</name>
<reference evidence="4" key="1">
    <citation type="submission" date="2014-09" db="EMBL/GenBank/DDBJ databases">
        <title>Heterologous expression of the late embryogenesis abundant (LEA) protein gene family in Pinus tabuliformis (Pinaceae) enhances Escherichia coli tolerance to salt and heat stress.</title>
        <authorList>
            <person name="Gao J."/>
        </authorList>
    </citation>
    <scope>NUCLEOTIDE SEQUENCE</scope>
</reference>
<feature type="domain" description="SMP" evidence="3">
    <location>
        <begin position="4"/>
        <end position="53"/>
    </location>
</feature>
<feature type="domain" description="SMP" evidence="3">
    <location>
        <begin position="112"/>
        <end position="168"/>
    </location>
</feature>
<evidence type="ECO:0000256" key="1">
    <source>
        <dbReference type="ARBA" id="ARBA00010733"/>
    </source>
</evidence>
<comment type="similarity">
    <text evidence="1">Belongs to the LEA type SMP family.</text>
</comment>
<dbReference type="AlphaFoldDB" id="A0A0A7REF4"/>
<protein>
    <submittedName>
        <fullName evidence="4">Late embryogenesis abundant protein LEA7-2</fullName>
    </submittedName>
</protein>
<keyword evidence="2" id="KW-0677">Repeat</keyword>
<sequence>MEIFFRVSYDLGKEPITVKDAALMQSAETRAAGRSLKGGAAAIMQSAAEINERLGLVDPKRETIAAAEGMAVIETQIPGQVVSTEFVAGQPVHSEIKPVSTQHSVAATDAMTIGQALEAAAMKEGEKPIDPNDARAIQSAEKRATGNPVTQKGGIAATAQAAAELNPRVNDVGKTTLSNILLAATTDLPADKAVTREDAEKIVEAEARGSPHGRPRPPSGVIGEAMQSAAKLNEERGFTPAVPSYTLEDALLIDRLKAMSEK</sequence>
<organism evidence="4">
    <name type="scientific">Pinus tabuliformis</name>
    <name type="common">Chinese red pine</name>
    <name type="synonym">Pinus leucosperma</name>
    <dbReference type="NCBI Taxonomy" id="88731"/>
    <lineage>
        <taxon>Eukaryota</taxon>
        <taxon>Viridiplantae</taxon>
        <taxon>Streptophyta</taxon>
        <taxon>Embryophyta</taxon>
        <taxon>Tracheophyta</taxon>
        <taxon>Spermatophyta</taxon>
        <taxon>Pinopsida</taxon>
        <taxon>Pinidae</taxon>
        <taxon>Conifers I</taxon>
        <taxon>Pinales</taxon>
        <taxon>Pinaceae</taxon>
        <taxon>Pinus</taxon>
        <taxon>Pinus subgen. Pinus</taxon>
    </lineage>
</organism>
<evidence type="ECO:0000259" key="3">
    <source>
        <dbReference type="Pfam" id="PF04927"/>
    </source>
</evidence>
<dbReference type="Pfam" id="PF04927">
    <property type="entry name" value="SMP"/>
    <property type="match status" value="3"/>
</dbReference>
<evidence type="ECO:0000313" key="4">
    <source>
        <dbReference type="EMBL" id="AJA33581.1"/>
    </source>
</evidence>
<dbReference type="InterPro" id="IPR007011">
    <property type="entry name" value="LEA_SMP_dom"/>
</dbReference>
<feature type="domain" description="SMP" evidence="3">
    <location>
        <begin position="175"/>
        <end position="235"/>
    </location>
</feature>
<dbReference type="EMBL" id="KM521233">
    <property type="protein sequence ID" value="AJA33581.1"/>
    <property type="molecule type" value="mRNA"/>
</dbReference>
<dbReference type="PANTHER" id="PTHR31174:SF7">
    <property type="entry name" value="LATE EMBRYOGENESIS ABUNDANT PROTEIN 31-RELATED"/>
    <property type="match status" value="1"/>
</dbReference>
<dbReference type="InterPro" id="IPR042971">
    <property type="entry name" value="LEA_SMP"/>
</dbReference>
<dbReference type="PANTHER" id="PTHR31174">
    <property type="entry name" value="SEED MATURATION FAMILY PROTEIN"/>
    <property type="match status" value="1"/>
</dbReference>
<proteinExistence type="evidence at transcript level"/>
<evidence type="ECO:0000256" key="2">
    <source>
        <dbReference type="ARBA" id="ARBA00022737"/>
    </source>
</evidence>
<accession>A0A0A7REF4</accession>